<evidence type="ECO:0000259" key="6">
    <source>
        <dbReference type="Pfam" id="PF08245"/>
    </source>
</evidence>
<dbReference type="SUPFAM" id="SSF53244">
    <property type="entry name" value="MurD-like peptide ligases, peptide-binding domain"/>
    <property type="match status" value="1"/>
</dbReference>
<dbReference type="Gene3D" id="3.90.190.20">
    <property type="entry name" value="Mur ligase, C-terminal domain"/>
    <property type="match status" value="1"/>
</dbReference>
<evidence type="ECO:0000313" key="7">
    <source>
        <dbReference type="EMBL" id="CAB4943510.1"/>
    </source>
</evidence>
<dbReference type="PANTHER" id="PTHR43024">
    <property type="entry name" value="UDP-N-ACETYLMURAMOYL-TRIPEPTIDE--D-ALANYL-D-ALANINE LIGASE"/>
    <property type="match status" value="1"/>
</dbReference>
<dbReference type="InterPro" id="IPR036615">
    <property type="entry name" value="Mur_ligase_C_dom_sf"/>
</dbReference>
<dbReference type="InterPro" id="IPR051046">
    <property type="entry name" value="MurCDEF_CellWall_CoF430Synth"/>
</dbReference>
<sequence>MRSRDALWIAAAAGATLVQDAPAAPPAARADDAPAPGVPASAVPAGPDAPVDGPGPTRAVIDTRDPALPGALFVGIPGARVDGGSFAADVLAAGAWGVLVRPEHAEAAATAGTGVVLTHEDPAAALGVLARAWRWDLGATVVGITGSVGKTSTKDLLLSVVAPHRTAVATSANLNTEIGLPLTVLAAQEGTEVLILEMAMRGSGQIAELAAIAEPDVGVITNIAPVHVELLGSLQAVADAKAELLHGLKPGGTAVVPADEPLLAGHRPAGVTLVEVRPDDALPDGLRVAGDVSPTVLRNLPAVVAAARAIGIEPAGDVRPEISPMRGQRLHLARDIVVVVDCYNANPMSMTAALDDLAGATDGRRVAVLGDMLELGPDEKRLHAELGAHAKFTGVEVLIAVGPLSRHTGTGFGSGVHWVQDASGAADLLPKLLEPGDTVLLKASRGIGLERVADRLRGQDA</sequence>
<reference evidence="7" key="1">
    <citation type="submission" date="2020-05" db="EMBL/GenBank/DDBJ databases">
        <authorList>
            <person name="Chiriac C."/>
            <person name="Salcher M."/>
            <person name="Ghai R."/>
            <person name="Kavagutti S V."/>
        </authorList>
    </citation>
    <scope>NUCLEOTIDE SEQUENCE</scope>
</reference>
<dbReference type="EMBL" id="CAFBMK010000266">
    <property type="protein sequence ID" value="CAB4943510.1"/>
    <property type="molecule type" value="Genomic_DNA"/>
</dbReference>
<evidence type="ECO:0000256" key="3">
    <source>
        <dbReference type="ARBA" id="ARBA00022840"/>
    </source>
</evidence>
<dbReference type="InterPro" id="IPR013221">
    <property type="entry name" value="Mur_ligase_cen"/>
</dbReference>
<dbReference type="Pfam" id="PF08245">
    <property type="entry name" value="Mur_ligase_M"/>
    <property type="match status" value="1"/>
</dbReference>
<dbReference type="SUPFAM" id="SSF53623">
    <property type="entry name" value="MurD-like peptide ligases, catalytic domain"/>
    <property type="match status" value="1"/>
</dbReference>
<name>A0A6J7JJ43_9ZZZZ</name>
<dbReference type="SUPFAM" id="SSF63418">
    <property type="entry name" value="MurE/MurF N-terminal domain"/>
    <property type="match status" value="1"/>
</dbReference>
<evidence type="ECO:0000256" key="4">
    <source>
        <dbReference type="SAM" id="MobiDB-lite"/>
    </source>
</evidence>
<proteinExistence type="predicted"/>
<dbReference type="InterPro" id="IPR004101">
    <property type="entry name" value="Mur_ligase_C"/>
</dbReference>
<evidence type="ECO:0000256" key="1">
    <source>
        <dbReference type="ARBA" id="ARBA00022598"/>
    </source>
</evidence>
<dbReference type="PANTHER" id="PTHR43024:SF1">
    <property type="entry name" value="UDP-N-ACETYLMURAMOYL-TRIPEPTIDE--D-ALANYL-D-ALANINE LIGASE"/>
    <property type="match status" value="1"/>
</dbReference>
<feature type="region of interest" description="Disordered" evidence="4">
    <location>
        <begin position="23"/>
        <end position="54"/>
    </location>
</feature>
<evidence type="ECO:0000256" key="2">
    <source>
        <dbReference type="ARBA" id="ARBA00022741"/>
    </source>
</evidence>
<keyword evidence="2" id="KW-0547">Nucleotide-binding</keyword>
<dbReference type="GO" id="GO:0016881">
    <property type="term" value="F:acid-amino acid ligase activity"/>
    <property type="evidence" value="ECO:0007669"/>
    <property type="project" value="InterPro"/>
</dbReference>
<dbReference type="InterPro" id="IPR036565">
    <property type="entry name" value="Mur-like_cat_sf"/>
</dbReference>
<keyword evidence="1" id="KW-0436">Ligase</keyword>
<organism evidence="7">
    <name type="scientific">freshwater metagenome</name>
    <dbReference type="NCBI Taxonomy" id="449393"/>
    <lineage>
        <taxon>unclassified sequences</taxon>
        <taxon>metagenomes</taxon>
        <taxon>ecological metagenomes</taxon>
    </lineage>
</organism>
<dbReference type="AlphaFoldDB" id="A0A6J7JJ43"/>
<feature type="domain" description="Mur ligase C-terminal" evidence="5">
    <location>
        <begin position="326"/>
        <end position="445"/>
    </location>
</feature>
<dbReference type="InterPro" id="IPR035911">
    <property type="entry name" value="MurE/MurF_N"/>
</dbReference>
<accession>A0A6J7JJ43</accession>
<protein>
    <submittedName>
        <fullName evidence="7">Unannotated protein</fullName>
    </submittedName>
</protein>
<gene>
    <name evidence="7" type="ORF">UFOPK3564_03089</name>
</gene>
<dbReference type="Pfam" id="PF02875">
    <property type="entry name" value="Mur_ligase_C"/>
    <property type="match status" value="1"/>
</dbReference>
<dbReference type="GO" id="GO:0005524">
    <property type="term" value="F:ATP binding"/>
    <property type="evidence" value="ECO:0007669"/>
    <property type="project" value="UniProtKB-KW"/>
</dbReference>
<keyword evidence="3" id="KW-0067">ATP-binding</keyword>
<evidence type="ECO:0000259" key="5">
    <source>
        <dbReference type="Pfam" id="PF02875"/>
    </source>
</evidence>
<feature type="domain" description="Mur ligase central" evidence="6">
    <location>
        <begin position="144"/>
        <end position="261"/>
    </location>
</feature>
<dbReference type="Gene3D" id="3.40.1190.10">
    <property type="entry name" value="Mur-like, catalytic domain"/>
    <property type="match status" value="1"/>
</dbReference>
<dbReference type="Gene3D" id="3.40.1390.10">
    <property type="entry name" value="MurE/MurF, N-terminal domain"/>
    <property type="match status" value="1"/>
</dbReference>